<keyword evidence="2" id="KW-1185">Reference proteome</keyword>
<proteinExistence type="predicted"/>
<sequence>MVDAGCARGKVGTLMERVGEIFGVHINRAMSRRTVGRAILEGGVAAKMQITYELGLNQGISISADSTSNRGINIESAHVALRTPDYKGGNTSIDPSSMPKIRFLGVDKTKDHTSAESVKAWQSRIEEAMDFFNRSPLAALLKKRYTFRYFLKIFKAMNGDHASNEKSTANGLGEKKHVEAIKELGEDALAGKAFMDLVHYLAAWNAKKIARLGGIAVWEALSDREKAKEDKALMEEIVTSLGKEAYEALAPVDRRLIDLFIWGGCCMHKDGNSFGGGNMEMMLEWPKIGIPGPILLANKQNAAILRDVLDPAVSATATLSEDELRAFQASTRGGVKTCALAGAIFNNKDDKKGQADKHVDFMTKKLGKQHPRFPDTSNTRFSSHGNAAAELITYLHEYKEMMDVIQWSWSKTNPSLTNIEKNLRDALNDPATLTELCTMVLYQQTVSHPYLRQVRGPGTESVNLLDLGPLHTAVRDHIQSILDDPDLLFGDELAFETATLDGQPWHNLLAIEGVLKLMPSLPHLKAITLAFFRGSLTTWIRFSSEFAPGGLIDECSATEKQLAWMPSTNDANEGALGAYRVAVRGKPSLTLQQYNSLAMYRRNDTQNFMDAVLTDEDHAYIMREARKIDSDGLERLRRQEIVDFRLKTAVMQNAKAFAAARKALETRRQLRKLPMVTRTMDLHNLTIPKIHLQLNALRLRGVPNILPCSRYRVKATKLEALDPALRLYLPDPSKFSLRENFDWPSTNLTMYRIT</sequence>
<organism evidence="1 2">
    <name type="scientific">Mycena sanguinolenta</name>
    <dbReference type="NCBI Taxonomy" id="230812"/>
    <lineage>
        <taxon>Eukaryota</taxon>
        <taxon>Fungi</taxon>
        <taxon>Dikarya</taxon>
        <taxon>Basidiomycota</taxon>
        <taxon>Agaricomycotina</taxon>
        <taxon>Agaricomycetes</taxon>
        <taxon>Agaricomycetidae</taxon>
        <taxon>Agaricales</taxon>
        <taxon>Marasmiineae</taxon>
        <taxon>Mycenaceae</taxon>
        <taxon>Mycena</taxon>
    </lineage>
</organism>
<dbReference type="AlphaFoldDB" id="A0A8H7CH83"/>
<gene>
    <name evidence="1" type="ORF">MSAN_02324700</name>
</gene>
<accession>A0A8H7CH83</accession>
<comment type="caution">
    <text evidence="1">The sequence shown here is derived from an EMBL/GenBank/DDBJ whole genome shotgun (WGS) entry which is preliminary data.</text>
</comment>
<evidence type="ECO:0000313" key="1">
    <source>
        <dbReference type="EMBL" id="KAF7335877.1"/>
    </source>
</evidence>
<name>A0A8H7CH83_9AGAR</name>
<protein>
    <submittedName>
        <fullName evidence="1">Uncharacterized protein</fullName>
    </submittedName>
</protein>
<evidence type="ECO:0000313" key="2">
    <source>
        <dbReference type="Proteomes" id="UP000623467"/>
    </source>
</evidence>
<dbReference type="OrthoDB" id="3052721at2759"/>
<reference evidence="1" key="1">
    <citation type="submission" date="2020-05" db="EMBL/GenBank/DDBJ databases">
        <title>Mycena genomes resolve the evolution of fungal bioluminescence.</title>
        <authorList>
            <person name="Tsai I.J."/>
        </authorList>
    </citation>
    <scope>NUCLEOTIDE SEQUENCE</scope>
    <source>
        <strain evidence="1">160909Yilan</strain>
    </source>
</reference>
<dbReference type="EMBL" id="JACAZH010000039">
    <property type="protein sequence ID" value="KAF7335877.1"/>
    <property type="molecule type" value="Genomic_DNA"/>
</dbReference>
<dbReference type="Proteomes" id="UP000623467">
    <property type="component" value="Unassembled WGS sequence"/>
</dbReference>